<dbReference type="Proteomes" id="UP000694680">
    <property type="component" value="Chromosome 7"/>
</dbReference>
<evidence type="ECO:0000256" key="3">
    <source>
        <dbReference type="ARBA" id="ARBA00022443"/>
    </source>
</evidence>
<dbReference type="InterPro" id="IPR035462">
    <property type="entry name" value="Eps8_SH3"/>
</dbReference>
<dbReference type="SUPFAM" id="SSF47769">
    <property type="entry name" value="SAM/Pointed domain"/>
    <property type="match status" value="1"/>
</dbReference>
<feature type="region of interest" description="Disordered" evidence="7">
    <location>
        <begin position="1"/>
        <end position="49"/>
    </location>
</feature>
<dbReference type="Gene3D" id="1.10.150.50">
    <property type="entry name" value="Transcription Factor, Ets-1"/>
    <property type="match status" value="1"/>
</dbReference>
<dbReference type="InterPro" id="IPR013625">
    <property type="entry name" value="PTB"/>
</dbReference>
<dbReference type="GO" id="GO:0003779">
    <property type="term" value="F:actin binding"/>
    <property type="evidence" value="ECO:0007669"/>
    <property type="project" value="TreeGrafter"/>
</dbReference>
<dbReference type="OrthoDB" id="4680325at2759"/>
<comment type="similarity">
    <text evidence="2">Belongs to the EPS8 family.</text>
</comment>
<feature type="region of interest" description="Disordered" evidence="7">
    <location>
        <begin position="213"/>
        <end position="233"/>
    </location>
</feature>
<feature type="compositionally biased region" description="Polar residues" evidence="7">
    <location>
        <begin position="451"/>
        <end position="467"/>
    </location>
</feature>
<dbReference type="GO" id="GO:1900029">
    <property type="term" value="P:positive regulation of ruffle assembly"/>
    <property type="evidence" value="ECO:0007669"/>
    <property type="project" value="TreeGrafter"/>
</dbReference>
<dbReference type="SUPFAM" id="SSF50044">
    <property type="entry name" value="SH3-domain"/>
    <property type="match status" value="1"/>
</dbReference>
<dbReference type="CDD" id="cd11764">
    <property type="entry name" value="SH3_Eps8"/>
    <property type="match status" value="1"/>
</dbReference>
<dbReference type="SMART" id="SM00326">
    <property type="entry name" value="SH3"/>
    <property type="match status" value="1"/>
</dbReference>
<evidence type="ECO:0000313" key="10">
    <source>
        <dbReference type="Proteomes" id="UP000694680"/>
    </source>
</evidence>
<dbReference type="Ensembl" id="ENSGWIT00000055097.1">
    <property type="protein sequence ID" value="ENSGWIP00000051026.1"/>
    <property type="gene ID" value="ENSGWIG00000024740.1"/>
</dbReference>
<reference evidence="9" key="1">
    <citation type="submission" date="2020-06" db="EMBL/GenBank/DDBJ databases">
        <authorList>
            <consortium name="Wellcome Sanger Institute Data Sharing"/>
        </authorList>
    </citation>
    <scope>NUCLEOTIDE SEQUENCE [LARGE SCALE GENOMIC DNA]</scope>
</reference>
<dbReference type="InterPro" id="IPR011993">
    <property type="entry name" value="PH-like_dom_sf"/>
</dbReference>
<evidence type="ECO:0000256" key="5">
    <source>
        <dbReference type="ARBA" id="ARBA00022553"/>
    </source>
</evidence>
<dbReference type="SUPFAM" id="SSF50729">
    <property type="entry name" value="PH domain-like"/>
    <property type="match status" value="1"/>
</dbReference>
<sequence>MFGNTGPFSYSPRGFSPEDLRQSRRPFQPEDIKATPLQKSGLSRPNGRSIYMQRKEYSETLTRQQESISVRVEHLFTCEMNNGDMRTAADCLSRLKMLDAKGRLWPQEMIMEIQGGYLLLLDIETKVELESIPLGSIVQTKAVLDSCAYNSLLTVMVEQRGKCQLFLFQCEETGAELVKSDLDKVVQKHGGDQDQQREPSDIRTNLENIIGQHSFRNAGPRPAQQERVPPPPDDLAPQWGFRETSEVAYEPVMDHHGFQDSQSRPELPLSPEMSDTERNTEILNHVINDLDIFMNKMNAVVNASSVTEDKSKKKKKWNKKKSKKTAVPTLPSVEEYATSLQKIKYGLNLLGQLDSSLSNPSASDYVHIFFTILNWMVPQYPAEVPPAVVSPLLTDAAMGLLTAVVTPEEDDLWRSLGDCWNIPRSRWPDDSVPPYIPEFYDGWQPPAPSHNHPSFNNGPMSRSNSQRFHSDPPNDMQSPRAMLRQPELMTSDPWGPAPSAQPDEAPIYTRVMYDFRARNNRELSIMKGEMVEVIQQSKQWWLVRNSRNEEGNVPQNVLEPVRSDRGREDRQYSNSPVTLDMNSSSAEVKAWLEYKGFSKITVSSLGVLTGKLLLGMSKNDIRTVCPEEGGKVFFQLQAIKSAIALASEPSGLYNGHY</sequence>
<dbReference type="GO" id="GO:0005737">
    <property type="term" value="C:cytoplasm"/>
    <property type="evidence" value="ECO:0007669"/>
    <property type="project" value="UniProtKB-SubCell"/>
</dbReference>
<feature type="region of interest" description="Disordered" evidence="7">
    <location>
        <begin position="446"/>
        <end position="479"/>
    </location>
</feature>
<dbReference type="GO" id="GO:0035023">
    <property type="term" value="P:regulation of Rho protein signal transduction"/>
    <property type="evidence" value="ECO:0007669"/>
    <property type="project" value="TreeGrafter"/>
</dbReference>
<dbReference type="PROSITE" id="PS50002">
    <property type="entry name" value="SH3"/>
    <property type="match status" value="1"/>
</dbReference>
<proteinExistence type="inferred from homology"/>
<keyword evidence="10" id="KW-1185">Reference proteome</keyword>
<keyword evidence="4" id="KW-0963">Cytoplasm</keyword>
<accession>A0A8C5HUN8</accession>
<dbReference type="PANTHER" id="PTHR12287">
    <property type="entry name" value="EPIDERMAL GROWTH FACTOR RECEPTOR KINASE SUBSTRATE EPS8-RELATED PROTEIN"/>
    <property type="match status" value="1"/>
</dbReference>
<evidence type="ECO:0000259" key="8">
    <source>
        <dbReference type="PROSITE" id="PS50002"/>
    </source>
</evidence>
<organism evidence="9 10">
    <name type="scientific">Gouania willdenowi</name>
    <name type="common">Blunt-snouted clingfish</name>
    <name type="synonym">Lepadogaster willdenowi</name>
    <dbReference type="NCBI Taxonomy" id="441366"/>
    <lineage>
        <taxon>Eukaryota</taxon>
        <taxon>Metazoa</taxon>
        <taxon>Chordata</taxon>
        <taxon>Craniata</taxon>
        <taxon>Vertebrata</taxon>
        <taxon>Euteleostomi</taxon>
        <taxon>Actinopterygii</taxon>
        <taxon>Neopterygii</taxon>
        <taxon>Teleostei</taxon>
        <taxon>Neoteleostei</taxon>
        <taxon>Acanthomorphata</taxon>
        <taxon>Ovalentaria</taxon>
        <taxon>Blenniimorphae</taxon>
        <taxon>Blenniiformes</taxon>
        <taxon>Gobiesocoidei</taxon>
        <taxon>Gobiesocidae</taxon>
        <taxon>Gobiesocinae</taxon>
        <taxon>Gouania</taxon>
    </lineage>
</organism>
<dbReference type="GO" id="GO:0032587">
    <property type="term" value="C:ruffle membrane"/>
    <property type="evidence" value="ECO:0007669"/>
    <property type="project" value="TreeGrafter"/>
</dbReference>
<protein>
    <submittedName>
        <fullName evidence="9">Epidermal growth factor receptor kinase substrate 8-like protein 3</fullName>
    </submittedName>
</protein>
<dbReference type="InterPro" id="IPR041418">
    <property type="entry name" value="SAM_3"/>
</dbReference>
<dbReference type="Pfam" id="PF08416">
    <property type="entry name" value="PTB"/>
    <property type="match status" value="1"/>
</dbReference>
<dbReference type="InterPro" id="IPR013761">
    <property type="entry name" value="SAM/pointed_sf"/>
</dbReference>
<dbReference type="Pfam" id="PF18016">
    <property type="entry name" value="SAM_3"/>
    <property type="match status" value="1"/>
</dbReference>
<evidence type="ECO:0000256" key="6">
    <source>
        <dbReference type="PROSITE-ProRule" id="PRU00192"/>
    </source>
</evidence>
<comment type="subcellular location">
    <subcellularLocation>
        <location evidence="1">Cytoplasm</location>
    </subcellularLocation>
</comment>
<dbReference type="InterPro" id="IPR036028">
    <property type="entry name" value="SH3-like_dom_sf"/>
</dbReference>
<dbReference type="Gene3D" id="2.30.29.30">
    <property type="entry name" value="Pleckstrin-homology domain (PH domain)/Phosphotyrosine-binding domain (PTB)"/>
    <property type="match status" value="1"/>
</dbReference>
<dbReference type="AlphaFoldDB" id="A0A8C5HUN8"/>
<gene>
    <name evidence="9" type="primary">eps8l3b</name>
</gene>
<dbReference type="Pfam" id="PF00018">
    <property type="entry name" value="SH3_1"/>
    <property type="match status" value="1"/>
</dbReference>
<feature type="compositionally biased region" description="Basic and acidic residues" evidence="7">
    <location>
        <begin position="16"/>
        <end position="33"/>
    </location>
</feature>
<keyword evidence="3 6" id="KW-0728">SH3 domain</keyword>
<reference evidence="9" key="3">
    <citation type="submission" date="2025-09" db="UniProtKB">
        <authorList>
            <consortium name="Ensembl"/>
        </authorList>
    </citation>
    <scope>IDENTIFICATION</scope>
</reference>
<dbReference type="GO" id="GO:0007266">
    <property type="term" value="P:Rho protein signal transduction"/>
    <property type="evidence" value="ECO:0007669"/>
    <property type="project" value="TreeGrafter"/>
</dbReference>
<dbReference type="PANTHER" id="PTHR12287:SF22">
    <property type="entry name" value="EPIDERMAL GROWTH FACTOR RECEPTOR KINASE SUBSTRATE 8-LIKE PROTEIN 3"/>
    <property type="match status" value="1"/>
</dbReference>
<evidence type="ECO:0000256" key="7">
    <source>
        <dbReference type="SAM" id="MobiDB-lite"/>
    </source>
</evidence>
<feature type="domain" description="SH3" evidence="8">
    <location>
        <begin position="504"/>
        <end position="563"/>
    </location>
</feature>
<reference evidence="9" key="2">
    <citation type="submission" date="2025-08" db="UniProtKB">
        <authorList>
            <consortium name="Ensembl"/>
        </authorList>
    </citation>
    <scope>IDENTIFICATION</scope>
</reference>
<dbReference type="Gene3D" id="2.30.30.40">
    <property type="entry name" value="SH3 Domains"/>
    <property type="match status" value="1"/>
</dbReference>
<keyword evidence="5" id="KW-0597">Phosphoprotein</keyword>
<dbReference type="Pfam" id="PF22975">
    <property type="entry name" value="EPS8_2nd"/>
    <property type="match status" value="1"/>
</dbReference>
<dbReference type="GO" id="GO:0031982">
    <property type="term" value="C:vesicle"/>
    <property type="evidence" value="ECO:0007669"/>
    <property type="project" value="TreeGrafter"/>
</dbReference>
<dbReference type="GeneID" id="114467587"/>
<dbReference type="InterPro" id="IPR039801">
    <property type="entry name" value="EPS8-like"/>
</dbReference>
<evidence type="ECO:0000256" key="1">
    <source>
        <dbReference type="ARBA" id="ARBA00004496"/>
    </source>
</evidence>
<dbReference type="InterPro" id="IPR055093">
    <property type="entry name" value="EPS8_2nd"/>
</dbReference>
<evidence type="ECO:0000256" key="4">
    <source>
        <dbReference type="ARBA" id="ARBA00022490"/>
    </source>
</evidence>
<dbReference type="CTD" id="393332"/>
<dbReference type="InterPro" id="IPR033928">
    <property type="entry name" value="EPS8_PTB"/>
</dbReference>
<name>A0A8C5HUN8_GOUWI</name>
<dbReference type="RefSeq" id="XP_028309796.1">
    <property type="nucleotide sequence ID" value="XM_028453995.1"/>
</dbReference>
<evidence type="ECO:0000313" key="9">
    <source>
        <dbReference type="Ensembl" id="ENSGWIP00000051026.1"/>
    </source>
</evidence>
<dbReference type="CDD" id="cd01210">
    <property type="entry name" value="PTB_EPS8"/>
    <property type="match status" value="1"/>
</dbReference>
<evidence type="ECO:0000256" key="2">
    <source>
        <dbReference type="ARBA" id="ARBA00006197"/>
    </source>
</evidence>
<dbReference type="InterPro" id="IPR001452">
    <property type="entry name" value="SH3_domain"/>
</dbReference>